<feature type="transmembrane region" description="Helical" evidence="4">
    <location>
        <begin position="435"/>
        <end position="454"/>
    </location>
</feature>
<feature type="transmembrane region" description="Helical" evidence="4">
    <location>
        <begin position="81"/>
        <end position="99"/>
    </location>
</feature>
<name>A0AA39TUM3_9PEZI</name>
<dbReference type="GO" id="GO:0016020">
    <property type="term" value="C:membrane"/>
    <property type="evidence" value="ECO:0007669"/>
    <property type="project" value="UniProtKB-SubCell"/>
</dbReference>
<feature type="compositionally biased region" description="Polar residues" evidence="3">
    <location>
        <begin position="516"/>
        <end position="525"/>
    </location>
</feature>
<evidence type="ECO:0000256" key="2">
    <source>
        <dbReference type="ARBA" id="ARBA00006727"/>
    </source>
</evidence>
<feature type="compositionally biased region" description="Basic and acidic residues" evidence="3">
    <location>
        <begin position="500"/>
        <end position="514"/>
    </location>
</feature>
<dbReference type="PANTHER" id="PTHR11360">
    <property type="entry name" value="MONOCARBOXYLATE TRANSPORTER"/>
    <property type="match status" value="1"/>
</dbReference>
<evidence type="ECO:0000256" key="3">
    <source>
        <dbReference type="SAM" id="MobiDB-lite"/>
    </source>
</evidence>
<comment type="subcellular location">
    <subcellularLocation>
        <location evidence="1">Membrane</location>
        <topology evidence="1">Multi-pass membrane protein</topology>
    </subcellularLocation>
</comment>
<comment type="caution">
    <text evidence="6">The sequence shown here is derived from an EMBL/GenBank/DDBJ whole genome shotgun (WGS) entry which is preliminary data.</text>
</comment>
<sequence length="525" mass="56212">MAGPDPAPGASTLESPLLEQQPSTKLQNVVDTSAAARQTEHIPETSNPRDFENVYDDPLLPPAASQANGHSLDVGWRPWKVVIGCFCLTVPVYGLLSSIGLFQTQWKSQQLSDYTDSDIAWIISMFGFLDCFFGAPSGVLFDRYGGRWTLAVGSVLYVGAFIGLAFSTTYGQFMGCMVVAGVAAAPVTTVAFATTSQWFRRWQNIATGCVTVGTAIGGIFFSLVLKALFEKLVWKYAILALAGIIAGCLVLGNALVESNLPARRTATHNDAAAAANWWRTHATGIKRMLWSYKFWLVSYAIFALPHAGGRICAAYELVLFIQWGSIPMYAVSVNFGSDQFYLIMSYNVGAIVGRTLPPWLADGKLGPLKTTIMMNMLTFVVVLAVWLPVGASSIAALYAVVLLLGIGTGSFVPLGVSCIGTLCEPGIMGTWIGSAYTMVSFATLIGNPATAAILEKYQTRGLVAFLAAVLASGLVSVTTLWWTSRKEKYMGVRADAGGEQDGRDAAELAKREAAKSVSTMTTDLG</sequence>
<feature type="transmembrane region" description="Helical" evidence="4">
    <location>
        <begin position="119"/>
        <end position="141"/>
    </location>
</feature>
<evidence type="ECO:0000313" key="7">
    <source>
        <dbReference type="Proteomes" id="UP001174934"/>
    </source>
</evidence>
<accession>A0AA39TUM3</accession>
<dbReference type="InterPro" id="IPR020846">
    <property type="entry name" value="MFS_dom"/>
</dbReference>
<dbReference type="Pfam" id="PF07690">
    <property type="entry name" value="MFS_1"/>
    <property type="match status" value="2"/>
</dbReference>
<feature type="transmembrane region" description="Helical" evidence="4">
    <location>
        <begin position="340"/>
        <end position="360"/>
    </location>
</feature>
<feature type="region of interest" description="Disordered" evidence="3">
    <location>
        <begin position="498"/>
        <end position="525"/>
    </location>
</feature>
<feature type="transmembrane region" description="Helical" evidence="4">
    <location>
        <begin position="148"/>
        <end position="166"/>
    </location>
</feature>
<dbReference type="PANTHER" id="PTHR11360:SF230">
    <property type="entry name" value="MONOCARBOXYLATE TRANSPORTER, PUTATIVE (AFU_ORTHOLOGUE AFUA_2G12790)-RELATED"/>
    <property type="match status" value="1"/>
</dbReference>
<feature type="transmembrane region" description="Helical" evidence="4">
    <location>
        <begin position="236"/>
        <end position="256"/>
    </location>
</feature>
<feature type="transmembrane region" description="Helical" evidence="4">
    <location>
        <begin position="460"/>
        <end position="483"/>
    </location>
</feature>
<keyword evidence="4" id="KW-0472">Membrane</keyword>
<feature type="domain" description="Major facilitator superfamily (MFS) profile" evidence="5">
    <location>
        <begin position="77"/>
        <end position="485"/>
    </location>
</feature>
<dbReference type="InterPro" id="IPR036259">
    <property type="entry name" value="MFS_trans_sf"/>
</dbReference>
<feature type="transmembrane region" description="Helical" evidence="4">
    <location>
        <begin position="395"/>
        <end position="423"/>
    </location>
</feature>
<dbReference type="InterPro" id="IPR050327">
    <property type="entry name" value="Proton-linked_MCT"/>
</dbReference>
<feature type="compositionally biased region" description="Polar residues" evidence="3">
    <location>
        <begin position="12"/>
        <end position="31"/>
    </location>
</feature>
<feature type="transmembrane region" description="Helical" evidence="4">
    <location>
        <begin position="294"/>
        <end position="320"/>
    </location>
</feature>
<evidence type="ECO:0000259" key="5">
    <source>
        <dbReference type="PROSITE" id="PS50850"/>
    </source>
</evidence>
<dbReference type="InterPro" id="IPR011701">
    <property type="entry name" value="MFS"/>
</dbReference>
<reference evidence="6" key="1">
    <citation type="submission" date="2023-06" db="EMBL/GenBank/DDBJ databases">
        <title>Genome-scale phylogeny and comparative genomics of the fungal order Sordariales.</title>
        <authorList>
            <consortium name="Lawrence Berkeley National Laboratory"/>
            <person name="Hensen N."/>
            <person name="Bonometti L."/>
            <person name="Westerberg I."/>
            <person name="Brannstrom I.O."/>
            <person name="Guillou S."/>
            <person name="Cros-Aarteil S."/>
            <person name="Calhoun S."/>
            <person name="Haridas S."/>
            <person name="Kuo A."/>
            <person name="Mondo S."/>
            <person name="Pangilinan J."/>
            <person name="Riley R."/>
            <person name="LaButti K."/>
            <person name="Andreopoulos B."/>
            <person name="Lipzen A."/>
            <person name="Chen C."/>
            <person name="Yanf M."/>
            <person name="Daum C."/>
            <person name="Ng V."/>
            <person name="Clum A."/>
            <person name="Steindorff A."/>
            <person name="Ohm R."/>
            <person name="Martin F."/>
            <person name="Silar P."/>
            <person name="Natvig D."/>
            <person name="Lalanne C."/>
            <person name="Gautier V."/>
            <person name="Ament-velasquez S.L."/>
            <person name="Kruys A."/>
            <person name="Hutchinson M.I."/>
            <person name="Powell A.J."/>
            <person name="Barry K."/>
            <person name="Miller A.N."/>
            <person name="Grigoriev I.V."/>
            <person name="Debuchy R."/>
            <person name="Gladieux P."/>
            <person name="Thoren M.H."/>
            <person name="Johannesson H."/>
        </authorList>
    </citation>
    <scope>NUCLEOTIDE SEQUENCE</scope>
    <source>
        <strain evidence="6">SMH3391-2</strain>
    </source>
</reference>
<evidence type="ECO:0000256" key="1">
    <source>
        <dbReference type="ARBA" id="ARBA00004141"/>
    </source>
</evidence>
<evidence type="ECO:0000313" key="6">
    <source>
        <dbReference type="EMBL" id="KAK0612992.1"/>
    </source>
</evidence>
<keyword evidence="4" id="KW-0812">Transmembrane</keyword>
<comment type="similarity">
    <text evidence="2">Belongs to the major facilitator superfamily. Monocarboxylate porter (TC 2.A.1.13) family.</text>
</comment>
<organism evidence="6 7">
    <name type="scientific">Bombardia bombarda</name>
    <dbReference type="NCBI Taxonomy" id="252184"/>
    <lineage>
        <taxon>Eukaryota</taxon>
        <taxon>Fungi</taxon>
        <taxon>Dikarya</taxon>
        <taxon>Ascomycota</taxon>
        <taxon>Pezizomycotina</taxon>
        <taxon>Sordariomycetes</taxon>
        <taxon>Sordariomycetidae</taxon>
        <taxon>Sordariales</taxon>
        <taxon>Lasiosphaeriaceae</taxon>
        <taxon>Bombardia</taxon>
    </lineage>
</organism>
<dbReference type="GO" id="GO:0022857">
    <property type="term" value="F:transmembrane transporter activity"/>
    <property type="evidence" value="ECO:0007669"/>
    <property type="project" value="InterPro"/>
</dbReference>
<dbReference type="PROSITE" id="PS50850">
    <property type="entry name" value="MFS"/>
    <property type="match status" value="1"/>
</dbReference>
<evidence type="ECO:0000256" key="4">
    <source>
        <dbReference type="SAM" id="Phobius"/>
    </source>
</evidence>
<feature type="transmembrane region" description="Helical" evidence="4">
    <location>
        <begin position="172"/>
        <end position="193"/>
    </location>
</feature>
<feature type="region of interest" description="Disordered" evidence="3">
    <location>
        <begin position="1"/>
        <end position="53"/>
    </location>
</feature>
<proteinExistence type="inferred from homology"/>
<dbReference type="EMBL" id="JAULSR010000008">
    <property type="protein sequence ID" value="KAK0612992.1"/>
    <property type="molecule type" value="Genomic_DNA"/>
</dbReference>
<dbReference type="Gene3D" id="1.20.1250.20">
    <property type="entry name" value="MFS general substrate transporter like domains"/>
    <property type="match status" value="1"/>
</dbReference>
<keyword evidence="7" id="KW-1185">Reference proteome</keyword>
<protein>
    <submittedName>
        <fullName evidence="6">Major facilitator superfamily domain-containing protein</fullName>
    </submittedName>
</protein>
<feature type="transmembrane region" description="Helical" evidence="4">
    <location>
        <begin position="205"/>
        <end position="224"/>
    </location>
</feature>
<gene>
    <name evidence="6" type="ORF">B0T17DRAFT_620357</name>
</gene>
<keyword evidence="4" id="KW-1133">Transmembrane helix</keyword>
<dbReference type="Proteomes" id="UP001174934">
    <property type="component" value="Unassembled WGS sequence"/>
</dbReference>
<feature type="compositionally biased region" description="Basic and acidic residues" evidence="3">
    <location>
        <begin position="38"/>
        <end position="52"/>
    </location>
</feature>
<dbReference type="SUPFAM" id="SSF103473">
    <property type="entry name" value="MFS general substrate transporter"/>
    <property type="match status" value="1"/>
</dbReference>
<dbReference type="AlphaFoldDB" id="A0AA39TUM3"/>
<feature type="transmembrane region" description="Helical" evidence="4">
    <location>
        <begin position="372"/>
        <end position="389"/>
    </location>
</feature>